<evidence type="ECO:0000313" key="7">
    <source>
        <dbReference type="Proteomes" id="UP000051248"/>
    </source>
</evidence>
<dbReference type="EMBL" id="AZDZ01000019">
    <property type="protein sequence ID" value="KRK79042.1"/>
    <property type="molecule type" value="Genomic_DNA"/>
</dbReference>
<dbReference type="Gene3D" id="3.90.550.10">
    <property type="entry name" value="Spore Coat Polysaccharide Biosynthesis Protein SpsA, Chain A"/>
    <property type="match status" value="1"/>
</dbReference>
<dbReference type="GO" id="GO:0016757">
    <property type="term" value="F:glycosyltransferase activity"/>
    <property type="evidence" value="ECO:0007669"/>
    <property type="project" value="UniProtKB-KW"/>
</dbReference>
<keyword evidence="3" id="KW-0328">Glycosyltransferase</keyword>
<name>A0A0R1KGF1_9LACO</name>
<dbReference type="AlphaFoldDB" id="A0A0R1KGF1"/>
<dbReference type="eggNOG" id="COG1216">
    <property type="taxonomic scope" value="Bacteria"/>
</dbReference>
<dbReference type="PANTHER" id="PTHR43179:SF12">
    <property type="entry name" value="GALACTOFURANOSYLTRANSFERASE GLFT2"/>
    <property type="match status" value="1"/>
</dbReference>
<organism evidence="6 7">
    <name type="scientific">Companilactobacillus nodensis DSM 19682 = JCM 14932 = NBRC 107160</name>
    <dbReference type="NCBI Taxonomy" id="1423775"/>
    <lineage>
        <taxon>Bacteria</taxon>
        <taxon>Bacillati</taxon>
        <taxon>Bacillota</taxon>
        <taxon>Bacilli</taxon>
        <taxon>Lactobacillales</taxon>
        <taxon>Lactobacillaceae</taxon>
        <taxon>Companilactobacillus</taxon>
    </lineage>
</organism>
<keyword evidence="4" id="KW-0808">Transferase</keyword>
<gene>
    <name evidence="6" type="ORF">FD03_GL001405</name>
</gene>
<dbReference type="PANTHER" id="PTHR43179">
    <property type="entry name" value="RHAMNOSYLTRANSFERASE WBBL"/>
    <property type="match status" value="1"/>
</dbReference>
<feature type="domain" description="Glycosyltransferase 2-like" evidence="5">
    <location>
        <begin position="3"/>
        <end position="95"/>
    </location>
</feature>
<evidence type="ECO:0000256" key="2">
    <source>
        <dbReference type="ARBA" id="ARBA00006739"/>
    </source>
</evidence>
<evidence type="ECO:0000256" key="1">
    <source>
        <dbReference type="ARBA" id="ARBA00004776"/>
    </source>
</evidence>
<comment type="similarity">
    <text evidence="2">Belongs to the glycosyltransferase 2 family.</text>
</comment>
<accession>A0A0R1KGF1</accession>
<dbReference type="Proteomes" id="UP000051248">
    <property type="component" value="Unassembled WGS sequence"/>
</dbReference>
<comment type="pathway">
    <text evidence="1">Cell wall biogenesis; cell wall polysaccharide biosynthesis.</text>
</comment>
<dbReference type="SUPFAM" id="SSF53448">
    <property type="entry name" value="Nucleotide-diphospho-sugar transferases"/>
    <property type="match status" value="1"/>
</dbReference>
<evidence type="ECO:0000259" key="5">
    <source>
        <dbReference type="Pfam" id="PF00535"/>
    </source>
</evidence>
<dbReference type="CDD" id="cd04185">
    <property type="entry name" value="GT_2_like_b"/>
    <property type="match status" value="1"/>
</dbReference>
<sequence>MKLLQECLSAIEIQTTPVDHLIVIDNHSSDGTKEFLDKFADDKLDVVHMPQNLGGSAGFYRGMEEFIASNDDELLWLMDDDTIPEPDTLQKLLAASHNIYDFGFLASNVRWIDGTPALMNIPVVDPLDWNQSASSEDFYPVIKSASFVSLMLPRSVIQQVGLPYKEFFIWGDDAEYTSRISQHHKSYFVPDSVVIHKMKQNIGVDIVTDDSNRLDRYFYSFRNRMFLARQHHGRLRLKSYAGMSWELVRVACGRKVKKRGKKLKVITRGMVSGRFFNPKITYLHRN</sequence>
<dbReference type="STRING" id="1423775.FD03_GL001405"/>
<evidence type="ECO:0000256" key="3">
    <source>
        <dbReference type="ARBA" id="ARBA00022676"/>
    </source>
</evidence>
<evidence type="ECO:0000256" key="4">
    <source>
        <dbReference type="ARBA" id="ARBA00022679"/>
    </source>
</evidence>
<dbReference type="PATRIC" id="fig|1423775.4.peg.1434"/>
<comment type="caution">
    <text evidence="6">The sequence shown here is derived from an EMBL/GenBank/DDBJ whole genome shotgun (WGS) entry which is preliminary data.</text>
</comment>
<dbReference type="InterPro" id="IPR029044">
    <property type="entry name" value="Nucleotide-diphossugar_trans"/>
</dbReference>
<protein>
    <recommendedName>
        <fullName evidence="5">Glycosyltransferase 2-like domain-containing protein</fullName>
    </recommendedName>
</protein>
<evidence type="ECO:0000313" key="6">
    <source>
        <dbReference type="EMBL" id="KRK79042.1"/>
    </source>
</evidence>
<keyword evidence="7" id="KW-1185">Reference proteome</keyword>
<dbReference type="Pfam" id="PF00535">
    <property type="entry name" value="Glycos_transf_2"/>
    <property type="match status" value="1"/>
</dbReference>
<reference evidence="6 7" key="1">
    <citation type="journal article" date="2015" name="Genome Announc.">
        <title>Expanding the biotechnology potential of lactobacilli through comparative genomics of 213 strains and associated genera.</title>
        <authorList>
            <person name="Sun Z."/>
            <person name="Harris H.M."/>
            <person name="McCann A."/>
            <person name="Guo C."/>
            <person name="Argimon S."/>
            <person name="Zhang W."/>
            <person name="Yang X."/>
            <person name="Jeffery I.B."/>
            <person name="Cooney J.C."/>
            <person name="Kagawa T.F."/>
            <person name="Liu W."/>
            <person name="Song Y."/>
            <person name="Salvetti E."/>
            <person name="Wrobel A."/>
            <person name="Rasinkangas P."/>
            <person name="Parkhill J."/>
            <person name="Rea M.C."/>
            <person name="O'Sullivan O."/>
            <person name="Ritari J."/>
            <person name="Douillard F.P."/>
            <person name="Paul Ross R."/>
            <person name="Yang R."/>
            <person name="Briner A.E."/>
            <person name="Felis G.E."/>
            <person name="de Vos W.M."/>
            <person name="Barrangou R."/>
            <person name="Klaenhammer T.R."/>
            <person name="Caufield P.W."/>
            <person name="Cui Y."/>
            <person name="Zhang H."/>
            <person name="O'Toole P.W."/>
        </authorList>
    </citation>
    <scope>NUCLEOTIDE SEQUENCE [LARGE SCALE GENOMIC DNA]</scope>
    <source>
        <strain evidence="6 7">DSM 19682</strain>
    </source>
</reference>
<dbReference type="InterPro" id="IPR001173">
    <property type="entry name" value="Glyco_trans_2-like"/>
</dbReference>
<proteinExistence type="inferred from homology"/>